<dbReference type="RefSeq" id="WP_127016666.1">
    <property type="nucleotide sequence ID" value="NZ_CP016379.1"/>
</dbReference>
<accession>A0A3Q9HQZ1</accession>
<dbReference type="InterPro" id="IPR007197">
    <property type="entry name" value="rSAM"/>
</dbReference>
<keyword evidence="2" id="KW-0479">Metal-binding</keyword>
<evidence type="ECO:0000256" key="1">
    <source>
        <dbReference type="ARBA" id="ARBA00022691"/>
    </source>
</evidence>
<dbReference type="PANTHER" id="PTHR11228:SF34">
    <property type="entry name" value="TUNGSTEN-CONTAINING ALDEHYDE FERREDOXIN OXIDOREDUCTASE COFACTOR MODIFYING PROTEIN"/>
    <property type="match status" value="1"/>
</dbReference>
<feature type="domain" description="Radical SAM core" evidence="5">
    <location>
        <begin position="1"/>
        <end position="218"/>
    </location>
</feature>
<name>A0A3Q9HQZ1_9FIRM</name>
<organism evidence="6 7">
    <name type="scientific">Anoxybacter fermentans</name>
    <dbReference type="NCBI Taxonomy" id="1323375"/>
    <lineage>
        <taxon>Bacteria</taxon>
        <taxon>Bacillati</taxon>
        <taxon>Bacillota</taxon>
        <taxon>Clostridia</taxon>
        <taxon>Halanaerobiales</taxon>
        <taxon>Anoxybacter</taxon>
    </lineage>
</organism>
<dbReference type="InterPro" id="IPR058240">
    <property type="entry name" value="rSAM_sf"/>
</dbReference>
<dbReference type="Pfam" id="PF04055">
    <property type="entry name" value="Radical_SAM"/>
    <property type="match status" value="1"/>
</dbReference>
<dbReference type="SFLD" id="SFLDS00029">
    <property type="entry name" value="Radical_SAM"/>
    <property type="match status" value="1"/>
</dbReference>
<dbReference type="EMBL" id="CP016379">
    <property type="protein sequence ID" value="AZR73332.1"/>
    <property type="molecule type" value="Genomic_DNA"/>
</dbReference>
<evidence type="ECO:0000259" key="5">
    <source>
        <dbReference type="PROSITE" id="PS51918"/>
    </source>
</evidence>
<dbReference type="AlphaFoldDB" id="A0A3Q9HQZ1"/>
<dbReference type="GO" id="GO:0046872">
    <property type="term" value="F:metal ion binding"/>
    <property type="evidence" value="ECO:0007669"/>
    <property type="project" value="UniProtKB-KW"/>
</dbReference>
<dbReference type="InterPro" id="IPR013785">
    <property type="entry name" value="Aldolase_TIM"/>
</dbReference>
<dbReference type="CDD" id="cd01335">
    <property type="entry name" value="Radical_SAM"/>
    <property type="match status" value="1"/>
</dbReference>
<dbReference type="GO" id="GO:0051536">
    <property type="term" value="F:iron-sulfur cluster binding"/>
    <property type="evidence" value="ECO:0007669"/>
    <property type="project" value="UniProtKB-KW"/>
</dbReference>
<dbReference type="KEGG" id="aft:BBF96_08015"/>
<gene>
    <name evidence="6" type="ORF">BBF96_08015</name>
</gene>
<dbReference type="PANTHER" id="PTHR11228">
    <property type="entry name" value="RADICAL SAM DOMAIN PROTEIN"/>
    <property type="match status" value="1"/>
</dbReference>
<evidence type="ECO:0000256" key="2">
    <source>
        <dbReference type="ARBA" id="ARBA00022723"/>
    </source>
</evidence>
<keyword evidence="1" id="KW-0949">S-adenosyl-L-methionine</keyword>
<dbReference type="PROSITE" id="PS51918">
    <property type="entry name" value="RADICAL_SAM"/>
    <property type="match status" value="1"/>
</dbReference>
<keyword evidence="3" id="KW-0408">Iron</keyword>
<dbReference type="SUPFAM" id="SSF102114">
    <property type="entry name" value="Radical SAM enzymes"/>
    <property type="match status" value="1"/>
</dbReference>
<evidence type="ECO:0000256" key="3">
    <source>
        <dbReference type="ARBA" id="ARBA00023004"/>
    </source>
</evidence>
<keyword evidence="4" id="KW-0411">Iron-sulfur</keyword>
<protein>
    <recommendedName>
        <fullName evidence="5">Radical SAM core domain-containing protein</fullName>
    </recommendedName>
</protein>
<reference evidence="6 7" key="1">
    <citation type="submission" date="2016-07" db="EMBL/GenBank/DDBJ databases">
        <title>Genome and transcriptome analysis of iron-reducing fermentative bacteria Anoxybacter fermentans.</title>
        <authorList>
            <person name="Zeng X."/>
            <person name="Shao Z."/>
        </authorList>
    </citation>
    <scope>NUCLEOTIDE SEQUENCE [LARGE SCALE GENOMIC DNA]</scope>
    <source>
        <strain evidence="6 7">DY22613</strain>
    </source>
</reference>
<evidence type="ECO:0000313" key="6">
    <source>
        <dbReference type="EMBL" id="AZR73332.1"/>
    </source>
</evidence>
<dbReference type="OrthoDB" id="9810775at2"/>
<dbReference type="Gene3D" id="3.20.20.70">
    <property type="entry name" value="Aldolase class I"/>
    <property type="match status" value="1"/>
</dbReference>
<dbReference type="InterPro" id="IPR050377">
    <property type="entry name" value="Radical_SAM_PqqE_MftC-like"/>
</dbReference>
<proteinExistence type="predicted"/>
<sequence length="319" mass="37650">MTISTCFLILTNRCDSRCRACSYWQQKTKYYLDLSVIEEIYYHFANQGGNTIFLTGGEPTLHPDFIEIARLANEYGFITILCTNGNRINSLFNQVKDYIDSYSISFDGDTARLYKSIRGVDFYPKILRFIDMVKDYDDRIQVWLSCMIQKKNHDRLSKILYKVSTLRANGIYFVVPEIRGGCFGREEELKDKVKEELLLTKDDIFVFKEEIEQMFKLDAQLAIPKLIQSKQLLYDYITYFKSFYEENLLMPRVCGVPYNSVVITEKEFLKPCFYLPPEYKFNPGQNPFNSQNLKEFWNDFSVNPIYKNDLCKRCFQFKG</sequence>
<dbReference type="Proteomes" id="UP000267250">
    <property type="component" value="Chromosome"/>
</dbReference>
<evidence type="ECO:0000256" key="4">
    <source>
        <dbReference type="ARBA" id="ARBA00023014"/>
    </source>
</evidence>
<dbReference type="GO" id="GO:0003824">
    <property type="term" value="F:catalytic activity"/>
    <property type="evidence" value="ECO:0007669"/>
    <property type="project" value="InterPro"/>
</dbReference>
<keyword evidence="7" id="KW-1185">Reference proteome</keyword>
<evidence type="ECO:0000313" key="7">
    <source>
        <dbReference type="Proteomes" id="UP000267250"/>
    </source>
</evidence>
<dbReference type="SFLD" id="SFLDG01067">
    <property type="entry name" value="SPASM/twitch_domain_containing"/>
    <property type="match status" value="1"/>
</dbReference>